<reference evidence="3 4" key="1">
    <citation type="submission" date="2015-03" db="EMBL/GenBank/DDBJ databases">
        <title>Genomics and transcriptomics of the oil-accumulating basidiomycete yeast T. oleaginosus allow insights into substrate utilization and the diverse evolutionary trajectories of mating systems in fungi.</title>
        <authorList>
            <consortium name="DOE Joint Genome Institute"/>
            <person name="Kourist R."/>
            <person name="Kracht O."/>
            <person name="Bracharz F."/>
            <person name="Lipzen A."/>
            <person name="Nolan M."/>
            <person name="Ohm R."/>
            <person name="Grigoriev I."/>
            <person name="Sun S."/>
            <person name="Heitman J."/>
            <person name="Bruck T."/>
            <person name="Nowrousian M."/>
        </authorList>
    </citation>
    <scope>NUCLEOTIDE SEQUENCE [LARGE SCALE GENOMIC DNA]</scope>
    <source>
        <strain evidence="3 4">IBC0246</strain>
    </source>
</reference>
<dbReference type="SUPFAM" id="SSF51735">
    <property type="entry name" value="NAD(P)-binding Rossmann-fold domains"/>
    <property type="match status" value="1"/>
</dbReference>
<dbReference type="Gene3D" id="3.30.360.10">
    <property type="entry name" value="Dihydrodipicolinate Reductase, domain 2"/>
    <property type="match status" value="1"/>
</dbReference>
<dbReference type="Pfam" id="PF08635">
    <property type="entry name" value="ox_reductase_C"/>
    <property type="match status" value="1"/>
</dbReference>
<dbReference type="Pfam" id="PF01408">
    <property type="entry name" value="GFO_IDH_MocA"/>
    <property type="match status" value="1"/>
</dbReference>
<evidence type="ECO:0008006" key="5">
    <source>
        <dbReference type="Google" id="ProtNLM"/>
    </source>
</evidence>
<evidence type="ECO:0000259" key="1">
    <source>
        <dbReference type="Pfam" id="PF01408"/>
    </source>
</evidence>
<organism evidence="3 4">
    <name type="scientific">Cutaneotrichosporon oleaginosum</name>
    <dbReference type="NCBI Taxonomy" id="879819"/>
    <lineage>
        <taxon>Eukaryota</taxon>
        <taxon>Fungi</taxon>
        <taxon>Dikarya</taxon>
        <taxon>Basidiomycota</taxon>
        <taxon>Agaricomycotina</taxon>
        <taxon>Tremellomycetes</taxon>
        <taxon>Trichosporonales</taxon>
        <taxon>Trichosporonaceae</taxon>
        <taxon>Cutaneotrichosporon</taxon>
    </lineage>
</organism>
<accession>A0A0J0XRC5</accession>
<evidence type="ECO:0000313" key="3">
    <source>
        <dbReference type="EMBL" id="KLT43643.1"/>
    </source>
</evidence>
<dbReference type="InterPro" id="IPR052515">
    <property type="entry name" value="Gfo/Idh/MocA_Oxidoreductase"/>
</dbReference>
<dbReference type="OrthoDB" id="10250282at2759"/>
<dbReference type="InterPro" id="IPR036291">
    <property type="entry name" value="NAD(P)-bd_dom_sf"/>
</dbReference>
<dbReference type="InterPro" id="IPR013944">
    <property type="entry name" value="OxRdtase_put_C"/>
</dbReference>
<dbReference type="GO" id="GO:0000166">
    <property type="term" value="F:nucleotide binding"/>
    <property type="evidence" value="ECO:0007669"/>
    <property type="project" value="InterPro"/>
</dbReference>
<dbReference type="Gene3D" id="3.40.50.720">
    <property type="entry name" value="NAD(P)-binding Rossmann-like Domain"/>
    <property type="match status" value="1"/>
</dbReference>
<dbReference type="Proteomes" id="UP000053611">
    <property type="component" value="Unassembled WGS sequence"/>
</dbReference>
<dbReference type="EMBL" id="KQ087193">
    <property type="protein sequence ID" value="KLT43643.1"/>
    <property type="molecule type" value="Genomic_DNA"/>
</dbReference>
<dbReference type="AlphaFoldDB" id="A0A0J0XRC5"/>
<keyword evidence="4" id="KW-1185">Reference proteome</keyword>
<dbReference type="PANTHER" id="PTHR43249:SF1">
    <property type="entry name" value="D-GLUCOSIDE 3-DEHYDROGENASE"/>
    <property type="match status" value="1"/>
</dbReference>
<dbReference type="SUPFAM" id="SSF55347">
    <property type="entry name" value="Glyceraldehyde-3-phosphate dehydrogenase-like, C-terminal domain"/>
    <property type="match status" value="1"/>
</dbReference>
<feature type="domain" description="Gfo/Idh/MocA-like oxidoreductase N-terminal" evidence="1">
    <location>
        <begin position="80"/>
        <end position="230"/>
    </location>
</feature>
<dbReference type="STRING" id="879819.A0A0J0XRC5"/>
<sequence length="461" mass="50454">MSFGATRPLARAFAPRVGRLPALSRPLCRNITTTPPAPINPSSAAHDGGNVEAPHNGINVDTPVRMDTAPTPAPGDDFPIVMVGAGNIMFGSQAGPWNHSFRIEHKLGPRLKVKALIDPDAARARGVLAKKCASFVETAYKDTQVYPNIGEYAKALATSGESGPRAIIVGTPPAFRGGVAEGRHLELDLIKYFPTVGYFIEKPVSTAPIDEVKQVAAELVKNKNVVSVGYMLRYLRCVQKMKQIIHDNNLTVMATNARYSAAYQSIDKPAWWDKSKDMGPVIEQGTHFCDLSRYFGGDVDISSVVAHSVEYDEAPGKLSAIPINESEIPEDQRIPRITAAVWKYANGAVGSFTHTVALQGTLYDCELEVWADGYHMRLIDPYNAPQLLVRRPGDDHNERHQFTDDDPFFSEMSAFIDSVEGKPDSHILSSFEDATKTYELTWAIRLASEKSAAARRATSKS</sequence>
<feature type="domain" description="Oxidoreductase putative C-terminal" evidence="2">
    <location>
        <begin position="233"/>
        <end position="374"/>
    </location>
</feature>
<dbReference type="RefSeq" id="XP_018280134.1">
    <property type="nucleotide sequence ID" value="XM_018422714.1"/>
</dbReference>
<dbReference type="GeneID" id="28983317"/>
<evidence type="ECO:0000259" key="2">
    <source>
        <dbReference type="Pfam" id="PF08635"/>
    </source>
</evidence>
<dbReference type="InterPro" id="IPR000683">
    <property type="entry name" value="Gfo/Idh/MocA-like_OxRdtase_N"/>
</dbReference>
<dbReference type="PANTHER" id="PTHR43249">
    <property type="entry name" value="UDP-N-ACETYL-2-AMINO-2-DEOXY-D-GLUCURONATE OXIDASE"/>
    <property type="match status" value="1"/>
</dbReference>
<proteinExistence type="predicted"/>
<protein>
    <recommendedName>
        <fullName evidence="5">NAD binding dehydrogenase</fullName>
    </recommendedName>
</protein>
<name>A0A0J0XRC5_9TREE</name>
<evidence type="ECO:0000313" key="4">
    <source>
        <dbReference type="Proteomes" id="UP000053611"/>
    </source>
</evidence>
<gene>
    <name evidence="3" type="ORF">CC85DRAFT_284355</name>
</gene>